<reference evidence="1" key="1">
    <citation type="submission" date="2017-05" db="EMBL/GenBank/DDBJ databases">
        <authorList>
            <person name="Song R."/>
            <person name="Chenine A.L."/>
            <person name="Ruprecht R.M."/>
        </authorList>
    </citation>
    <scope>NUCLEOTIDE SEQUENCE</scope>
    <source>
        <strain evidence="1">Kingella_eburonensis</strain>
    </source>
</reference>
<keyword evidence="3" id="KW-1185">Reference proteome</keyword>
<name>A0A238HEB0_9NEIS</name>
<dbReference type="AlphaFoldDB" id="A0A238HEB0"/>
<evidence type="ECO:0000313" key="1">
    <source>
        <dbReference type="EMBL" id="SMQ11851.1"/>
    </source>
</evidence>
<accession>A0A238HEB0</accession>
<sequence length="125" mass="14689">MVNQQPLEVRHATYRIIHGESLRTLAKECQIKEPELRLAVLKCADYLWRIAISQQDTKHVQSPHNIPTLRSEEWQAFVDLEKLSQLVETQLKKYIVPFSDMYGVEILDLHAYQAEILRLQRAINH</sequence>
<organism evidence="1">
    <name type="scientific">Kingella negevensis</name>
    <dbReference type="NCBI Taxonomy" id="1522312"/>
    <lineage>
        <taxon>Bacteria</taxon>
        <taxon>Pseudomonadati</taxon>
        <taxon>Pseudomonadota</taxon>
        <taxon>Betaproteobacteria</taxon>
        <taxon>Neisseriales</taxon>
        <taxon>Neisseriaceae</taxon>
        <taxon>Kingella</taxon>
    </lineage>
</organism>
<dbReference type="EMBL" id="FXUV02000002">
    <property type="protein sequence ID" value="SNB53912.1"/>
    <property type="molecule type" value="Genomic_DNA"/>
</dbReference>
<gene>
    <name evidence="2" type="ORF">KEBURONENSIS_00734</name>
    <name evidence="1" type="ORF">KEBURONENSIS_00855</name>
</gene>
<dbReference type="RefSeq" id="WP_095061937.1">
    <property type="nucleotide sequence ID" value="NZ_FXUV02000002.1"/>
</dbReference>
<dbReference type="Proteomes" id="UP000215450">
    <property type="component" value="Unassembled WGS sequence"/>
</dbReference>
<evidence type="ECO:0000313" key="2">
    <source>
        <dbReference type="EMBL" id="SNB53912.1"/>
    </source>
</evidence>
<dbReference type="EMBL" id="FXUV01000010">
    <property type="protein sequence ID" value="SMQ11851.1"/>
    <property type="molecule type" value="Genomic_DNA"/>
</dbReference>
<evidence type="ECO:0000313" key="3">
    <source>
        <dbReference type="Proteomes" id="UP000215450"/>
    </source>
</evidence>
<dbReference type="STRING" id="1522312.GCA_900177895_01259"/>
<proteinExistence type="predicted"/>
<reference evidence="2 3" key="2">
    <citation type="submission" date="2017-06" db="EMBL/GenBank/DDBJ databases">
        <authorList>
            <person name="Kim H.J."/>
            <person name="Triplett B.A."/>
        </authorList>
    </citation>
    <scope>NUCLEOTIDE SEQUENCE [LARGE SCALE GENOMIC DNA]</scope>
    <source>
        <strain evidence="2">Kingella_eburonensis</strain>
    </source>
</reference>
<protein>
    <submittedName>
        <fullName evidence="1">Uncharacterized protein</fullName>
    </submittedName>
</protein>